<dbReference type="PaxDb" id="79929-MTBMA_c09530"/>
<gene>
    <name evidence="4 5" type="primary">aroD</name>
    <name evidence="5" type="ordered locus">MTBMA_c09530</name>
</gene>
<dbReference type="GO" id="GO:0009073">
    <property type="term" value="P:aromatic amino acid family biosynthetic process"/>
    <property type="evidence" value="ECO:0007669"/>
    <property type="project" value="UniProtKB-KW"/>
</dbReference>
<evidence type="ECO:0000313" key="5">
    <source>
        <dbReference type="EMBL" id="ADL58548.1"/>
    </source>
</evidence>
<evidence type="ECO:0000256" key="1">
    <source>
        <dbReference type="ARBA" id="ARBA00001864"/>
    </source>
</evidence>
<feature type="binding site" evidence="4">
    <location>
        <position position="204"/>
    </location>
    <ligand>
        <name>3-dehydroquinate</name>
        <dbReference type="ChEBI" id="CHEBI:32364"/>
    </ligand>
</feature>
<keyword evidence="3 4" id="KW-0704">Schiff base</keyword>
<dbReference type="SUPFAM" id="SSF51569">
    <property type="entry name" value="Aldolase"/>
    <property type="match status" value="1"/>
</dbReference>
<dbReference type="Proteomes" id="UP000000345">
    <property type="component" value="Chromosome"/>
</dbReference>
<dbReference type="GeneID" id="9704661"/>
<dbReference type="OrthoDB" id="34329at2157"/>
<dbReference type="GO" id="GO:0046279">
    <property type="term" value="P:3,4-dihydroxybenzoate biosynthetic process"/>
    <property type="evidence" value="ECO:0007669"/>
    <property type="project" value="UniProtKB-ARBA"/>
</dbReference>
<reference key="1">
    <citation type="submission" date="2009-08" db="EMBL/GenBank/DDBJ databases">
        <title>The genome sequence of Methanothermobacter marburgensis.</title>
        <authorList>
            <person name="Kaster A."/>
            <person name="Seedorf H."/>
            <person name="Goenrich M."/>
            <person name="Wiezer A."/>
            <person name="Liesegang H."/>
            <person name="Thauer R."/>
            <person name="Gottschalk G."/>
        </authorList>
    </citation>
    <scope>NUCLEOTIDE SEQUENCE</scope>
    <source>
        <strain>Marburg</strain>
    </source>
</reference>
<keyword evidence="4" id="KW-0028">Amino-acid biosynthesis</keyword>
<dbReference type="Pfam" id="PF01487">
    <property type="entry name" value="DHquinase_I"/>
    <property type="match status" value="1"/>
</dbReference>
<evidence type="ECO:0000256" key="4">
    <source>
        <dbReference type="HAMAP-Rule" id="MF_00214"/>
    </source>
</evidence>
<comment type="similarity">
    <text evidence="4">Belongs to the type-I 3-dehydroquinase family.</text>
</comment>
<feature type="binding site" evidence="4">
    <location>
        <position position="63"/>
    </location>
    <ligand>
        <name>3-dehydroquinate</name>
        <dbReference type="ChEBI" id="CHEBI:32364"/>
    </ligand>
</feature>
<reference evidence="5 6" key="2">
    <citation type="journal article" date="2010" name="J. Bacteriol.">
        <title>Complete genome sequence of Methanothermobacter marburgensis, a methanoarchaeon model organism.</title>
        <authorList>
            <person name="Liesegang H."/>
            <person name="Kaster A.K."/>
            <person name="Wiezer A."/>
            <person name="Goenrich M."/>
            <person name="Wollherr A."/>
            <person name="Seedorf H."/>
            <person name="Gottschalk G."/>
            <person name="Thauer R.K."/>
        </authorList>
    </citation>
    <scope>NUCLEOTIDE SEQUENCE [LARGE SCALE GENOMIC DNA]</scope>
    <source>
        <strain evidence="6">ATCC BAA-927 / DSM 2133 / JCM 14651 / NBRC 100331 / OCM 82 / Marburg</strain>
    </source>
</reference>
<feature type="binding site" evidence="4">
    <location>
        <begin position="33"/>
        <end position="35"/>
    </location>
    <ligand>
        <name>3-dehydroquinate</name>
        <dbReference type="ChEBI" id="CHEBI:32364"/>
    </ligand>
</feature>
<accession>D9PWF0</accession>
<dbReference type="STRING" id="79929.MTBMA_c09530"/>
<organism evidence="5 6">
    <name type="scientific">Methanothermobacter marburgensis (strain ATCC BAA-927 / DSM 2133 / JCM 14651 / NBRC 100331 / OCM 82 / Marburg)</name>
    <name type="common">Methanobacterium thermoautotrophicum</name>
    <dbReference type="NCBI Taxonomy" id="79929"/>
    <lineage>
        <taxon>Archaea</taxon>
        <taxon>Methanobacteriati</taxon>
        <taxon>Methanobacteriota</taxon>
        <taxon>Methanomada group</taxon>
        <taxon>Methanobacteria</taxon>
        <taxon>Methanobacteriales</taxon>
        <taxon>Methanobacteriaceae</taxon>
        <taxon>Methanothermobacter</taxon>
    </lineage>
</organism>
<sequence>METMICVPIFERTCEAVIKSAERAIEAGADILELRIDALKGASGAEVKGVIEDIGFPVIATNRSPTEGGHFSGTETERIELLSSAAEVALYVDVELSTDPEYIERVTAVAAGSIISYHNFTGTPSLEALLRIVRMEKEFGDIAKVAVMPRNMADTIVVLQLLSVEDNTIAISMGEAGKYTRVAAALFGAPITFASADRSTAPGQMDVRITRKMIDELMPED</sequence>
<evidence type="ECO:0000256" key="2">
    <source>
        <dbReference type="ARBA" id="ARBA00023239"/>
    </source>
</evidence>
<dbReference type="EC" id="4.2.1.10" evidence="4"/>
<dbReference type="GO" id="GO:0008652">
    <property type="term" value="P:amino acid biosynthetic process"/>
    <property type="evidence" value="ECO:0007669"/>
    <property type="project" value="UniProtKB-KW"/>
</dbReference>
<dbReference type="AlphaFoldDB" id="D9PWF0"/>
<evidence type="ECO:0000313" key="6">
    <source>
        <dbReference type="Proteomes" id="UP000000345"/>
    </source>
</evidence>
<feature type="active site" description="Proton donor/acceptor" evidence="4">
    <location>
        <position position="118"/>
    </location>
</feature>
<dbReference type="UniPathway" id="UPA00053">
    <property type="reaction ID" value="UER00086"/>
</dbReference>
<comment type="catalytic activity">
    <reaction evidence="1 4">
        <text>3-dehydroquinate = 3-dehydroshikimate + H2O</text>
        <dbReference type="Rhea" id="RHEA:21096"/>
        <dbReference type="ChEBI" id="CHEBI:15377"/>
        <dbReference type="ChEBI" id="CHEBI:16630"/>
        <dbReference type="ChEBI" id="CHEBI:32364"/>
        <dbReference type="EC" id="4.2.1.10"/>
    </reaction>
</comment>
<comment type="pathway">
    <text evidence="4">Metabolic intermediate biosynthesis; chorismate biosynthesis; chorismate from D-erythrose 4-phosphate and phosphoenolpyruvate: step 3/7.</text>
</comment>
<proteinExistence type="inferred from homology"/>
<evidence type="ECO:0000256" key="3">
    <source>
        <dbReference type="ARBA" id="ARBA00023270"/>
    </source>
</evidence>
<feature type="binding site" evidence="4">
    <location>
        <position position="181"/>
    </location>
    <ligand>
        <name>3-dehydroquinate</name>
        <dbReference type="ChEBI" id="CHEBI:32364"/>
    </ligand>
</feature>
<comment type="subunit">
    <text evidence="4">Homodimer.</text>
</comment>
<dbReference type="PANTHER" id="PTHR43699">
    <property type="entry name" value="3-DEHYDROQUINATE DEHYDRATASE"/>
    <property type="match status" value="1"/>
</dbReference>
<keyword evidence="6" id="KW-1185">Reference proteome</keyword>
<dbReference type="NCBIfam" id="TIGR01093">
    <property type="entry name" value="aroD"/>
    <property type="match status" value="1"/>
</dbReference>
<keyword evidence="4" id="KW-0057">Aromatic amino acid biosynthesis</keyword>
<dbReference type="RefSeq" id="WP_013295771.1">
    <property type="nucleotide sequence ID" value="NC_014408.1"/>
</dbReference>
<dbReference type="PATRIC" id="fig|79929.8.peg.932"/>
<dbReference type="GO" id="GO:0009423">
    <property type="term" value="P:chorismate biosynthetic process"/>
    <property type="evidence" value="ECO:0007669"/>
    <property type="project" value="UniProtKB-UniRule"/>
</dbReference>
<keyword evidence="2 4" id="KW-0456">Lyase</keyword>
<dbReference type="InterPro" id="IPR001381">
    <property type="entry name" value="DHquinase_I"/>
</dbReference>
<protein>
    <recommendedName>
        <fullName evidence="4">3-dehydroquinate dehydratase</fullName>
        <shortName evidence="4">3-dehydroquinase</shortName>
        <ecNumber evidence="4">4.2.1.10</ecNumber>
    </recommendedName>
    <alternativeName>
        <fullName evidence="4">Type I DHQase</fullName>
    </alternativeName>
    <alternativeName>
        <fullName evidence="4">Type I dehydroquinase</fullName>
        <shortName evidence="4">DHQ1</shortName>
    </alternativeName>
</protein>
<dbReference type="PANTHER" id="PTHR43699:SF1">
    <property type="entry name" value="3-DEHYDROQUINATE DEHYDRATASE"/>
    <property type="match status" value="1"/>
</dbReference>
<dbReference type="KEGG" id="mmg:MTBMA_c09530"/>
<dbReference type="InterPro" id="IPR013785">
    <property type="entry name" value="Aldolase_TIM"/>
</dbReference>
<comment type="caution">
    <text evidence="4">Lacks conserved residue(s) required for the propagation of feature annotation.</text>
</comment>
<feature type="binding site" evidence="4">
    <location>
        <position position="200"/>
    </location>
    <ligand>
        <name>3-dehydroquinate</name>
        <dbReference type="ChEBI" id="CHEBI:32364"/>
    </ligand>
</feature>
<dbReference type="Gene3D" id="3.20.20.70">
    <property type="entry name" value="Aldolase class I"/>
    <property type="match status" value="1"/>
</dbReference>
<dbReference type="HOGENOM" id="CLU_064444_2_1_2"/>
<name>D9PWF0_METTM</name>
<comment type="function">
    <text evidence="4">Involved in the third step of the chorismate pathway, which leads to the biosynthesis of aromatic amino acids. Catalyzes the cis-dehydration of 3-dehydroquinate (DHQ) and introduces the first double bond of the aromatic ring to yield 3-dehydroshikimate.</text>
</comment>
<dbReference type="HAMAP" id="MF_00214">
    <property type="entry name" value="AroD"/>
    <property type="match status" value="1"/>
</dbReference>
<dbReference type="GeneID" id="77399730"/>
<feature type="active site" description="Schiff-base intermediate with substrate" evidence="4">
    <location>
        <position position="144"/>
    </location>
</feature>
<dbReference type="GO" id="GO:0003855">
    <property type="term" value="F:3-dehydroquinate dehydratase activity"/>
    <property type="evidence" value="ECO:0007669"/>
    <property type="project" value="UniProtKB-UniRule"/>
</dbReference>
<dbReference type="EMBL" id="CP001710">
    <property type="protein sequence ID" value="ADL58548.1"/>
    <property type="molecule type" value="Genomic_DNA"/>
</dbReference>
<dbReference type="InterPro" id="IPR050146">
    <property type="entry name" value="Type-I_3-dehydroquinase"/>
</dbReference>
<dbReference type="CDD" id="cd00502">
    <property type="entry name" value="DHQase_I"/>
    <property type="match status" value="1"/>
</dbReference>